<feature type="transmembrane region" description="Helical" evidence="1">
    <location>
        <begin position="189"/>
        <end position="208"/>
    </location>
</feature>
<comment type="caution">
    <text evidence="3">The sequence shown here is derived from an EMBL/GenBank/DDBJ whole genome shotgun (WGS) entry which is preliminary data.</text>
</comment>
<evidence type="ECO:0000256" key="1">
    <source>
        <dbReference type="SAM" id="Phobius"/>
    </source>
</evidence>
<accession>A0A5M9I1P9</accession>
<dbReference type="EMBL" id="VMSO01000011">
    <property type="protein sequence ID" value="KAA8501142.1"/>
    <property type="molecule type" value="Genomic_DNA"/>
</dbReference>
<dbReference type="RefSeq" id="WP_150310968.1">
    <property type="nucleotide sequence ID" value="NZ_VMSO01000011.1"/>
</dbReference>
<name>A0A5M9I1P9_9FIRM</name>
<keyword evidence="4" id="KW-1185">Reference proteome</keyword>
<sequence length="316" mass="35572">MTVEVENNTRISYIDNAKGILILCIILGHVYTGGGIHRLIYVFHVPAFFIISGILFNYSKTLEKPFASVLKKKVKNILVPLIFFEILGSIIYVIRFGFTQSIFGFIYNTLSFNFNNGPDWFLFVLFIDEIAFIIIYKAIKNRYVIGGVAIGLAILSMAVSHNMISKLMLCFSFIVVGYIFYIFFSKTNILAVVLSFCLVVLCALINSVVDVSQMHLGNPLIFWIGAVAGTKLILILGIYKSFSILEFYGKNSLIIMGTHQPLLLLIKELITIKSFSLLSGGLIFIGVIILEIPIIYLFNRFLPFLVGKKTTRQENI</sequence>
<feature type="transmembrane region" description="Helical" evidence="1">
    <location>
        <begin position="276"/>
        <end position="298"/>
    </location>
</feature>
<organism evidence="3 4">
    <name type="scientific">Mediterraneibacter catenae</name>
    <dbReference type="NCBI Taxonomy" id="2594882"/>
    <lineage>
        <taxon>Bacteria</taxon>
        <taxon>Bacillati</taxon>
        <taxon>Bacillota</taxon>
        <taxon>Clostridia</taxon>
        <taxon>Lachnospirales</taxon>
        <taxon>Lachnospiraceae</taxon>
        <taxon>Mediterraneibacter</taxon>
    </lineage>
</organism>
<protein>
    <submittedName>
        <fullName evidence="3">Acyltransferase family protein</fullName>
    </submittedName>
</protein>
<dbReference type="OrthoDB" id="6623990at2"/>
<evidence type="ECO:0000313" key="3">
    <source>
        <dbReference type="EMBL" id="KAA8501142.1"/>
    </source>
</evidence>
<keyword evidence="3" id="KW-0808">Transferase</keyword>
<keyword evidence="1" id="KW-1133">Transmembrane helix</keyword>
<dbReference type="PANTHER" id="PTHR37312:SF1">
    <property type="entry name" value="MEMBRANE-BOUND ACYLTRANSFERASE YKRP-RELATED"/>
    <property type="match status" value="1"/>
</dbReference>
<keyword evidence="1" id="KW-0472">Membrane</keyword>
<feature type="transmembrane region" description="Helical" evidence="1">
    <location>
        <begin position="12"/>
        <end position="32"/>
    </location>
</feature>
<feature type="transmembrane region" description="Helical" evidence="1">
    <location>
        <begin position="143"/>
        <end position="160"/>
    </location>
</feature>
<dbReference type="AlphaFoldDB" id="A0A5M9I1P9"/>
<gene>
    <name evidence="3" type="ORF">FNY66_09540</name>
</gene>
<evidence type="ECO:0000259" key="2">
    <source>
        <dbReference type="Pfam" id="PF01757"/>
    </source>
</evidence>
<dbReference type="GO" id="GO:0016747">
    <property type="term" value="F:acyltransferase activity, transferring groups other than amino-acyl groups"/>
    <property type="evidence" value="ECO:0007669"/>
    <property type="project" value="InterPro"/>
</dbReference>
<proteinExistence type="predicted"/>
<dbReference type="Pfam" id="PF01757">
    <property type="entry name" value="Acyl_transf_3"/>
    <property type="match status" value="1"/>
</dbReference>
<evidence type="ECO:0000313" key="4">
    <source>
        <dbReference type="Proteomes" id="UP000322025"/>
    </source>
</evidence>
<feature type="domain" description="Acyltransferase 3" evidence="2">
    <location>
        <begin position="12"/>
        <end position="297"/>
    </location>
</feature>
<feature type="transmembrane region" description="Helical" evidence="1">
    <location>
        <begin position="38"/>
        <end position="56"/>
    </location>
</feature>
<reference evidence="3" key="1">
    <citation type="submission" date="2019-07" db="EMBL/GenBank/DDBJ databases">
        <authorList>
            <person name="Wongkuna S."/>
            <person name="Scaria J."/>
        </authorList>
    </citation>
    <scope>NUCLEOTIDE SEQUENCE [LARGE SCALE GENOMIC DNA]</scope>
    <source>
        <strain evidence="3">SW178</strain>
    </source>
</reference>
<feature type="transmembrane region" description="Helical" evidence="1">
    <location>
        <begin position="220"/>
        <end position="239"/>
    </location>
</feature>
<keyword evidence="1" id="KW-0812">Transmembrane</keyword>
<feature type="transmembrane region" description="Helical" evidence="1">
    <location>
        <begin position="166"/>
        <end position="184"/>
    </location>
</feature>
<feature type="transmembrane region" description="Helical" evidence="1">
    <location>
        <begin position="118"/>
        <end position="136"/>
    </location>
</feature>
<keyword evidence="3" id="KW-0012">Acyltransferase</keyword>
<dbReference type="PANTHER" id="PTHR37312">
    <property type="entry name" value="MEMBRANE-BOUND ACYLTRANSFERASE YKRP-RELATED"/>
    <property type="match status" value="1"/>
</dbReference>
<dbReference type="Proteomes" id="UP000322025">
    <property type="component" value="Unassembled WGS sequence"/>
</dbReference>
<dbReference type="InterPro" id="IPR052734">
    <property type="entry name" value="Nod_factor_acetyltransferase"/>
</dbReference>
<dbReference type="InterPro" id="IPR002656">
    <property type="entry name" value="Acyl_transf_3_dom"/>
</dbReference>
<feature type="transmembrane region" description="Helical" evidence="1">
    <location>
        <begin position="77"/>
        <end position="98"/>
    </location>
</feature>